<sequence length="62" mass="6936">MGSRDNSFGLSSVKVIGSPNNQVAKSLEKFSAKNLQILSKILEFYQIAHSFAIYPKFFNPNI</sequence>
<dbReference type="Proteomes" id="UP000326678">
    <property type="component" value="Chromosome Gxm1"/>
</dbReference>
<gene>
    <name evidence="1" type="ORF">GXM_00652</name>
</gene>
<accession>A0A5P8VTF5</accession>
<keyword evidence="2" id="KW-1185">Reference proteome</keyword>
<protein>
    <submittedName>
        <fullName evidence="1">Uncharacterized protein</fullName>
    </submittedName>
</protein>
<dbReference type="KEGG" id="nsh:GXM_00652"/>
<organism evidence="1 2">
    <name type="scientific">Nostoc sphaeroides CCNUC1</name>
    <dbReference type="NCBI Taxonomy" id="2653204"/>
    <lineage>
        <taxon>Bacteria</taxon>
        <taxon>Bacillati</taxon>
        <taxon>Cyanobacteriota</taxon>
        <taxon>Cyanophyceae</taxon>
        <taxon>Nostocales</taxon>
        <taxon>Nostocaceae</taxon>
        <taxon>Nostoc</taxon>
    </lineage>
</organism>
<name>A0A5P8VTF5_9NOSO</name>
<evidence type="ECO:0000313" key="2">
    <source>
        <dbReference type="Proteomes" id="UP000326678"/>
    </source>
</evidence>
<dbReference type="AlphaFoldDB" id="A0A5P8VTF5"/>
<reference evidence="1 2" key="1">
    <citation type="submission" date="2019-10" db="EMBL/GenBank/DDBJ databases">
        <title>Genomic and transcriptomic insights into the perfect genentic adaptation of a filamentous nitrogen-fixing cyanobacterium to rice fields.</title>
        <authorList>
            <person name="Chen Z."/>
        </authorList>
    </citation>
    <scope>NUCLEOTIDE SEQUENCE [LARGE SCALE GENOMIC DNA]</scope>
    <source>
        <strain evidence="1">CCNUC1</strain>
    </source>
</reference>
<proteinExistence type="predicted"/>
<dbReference type="EMBL" id="CP045226">
    <property type="protein sequence ID" value="QFS43179.1"/>
    <property type="molecule type" value="Genomic_DNA"/>
</dbReference>
<evidence type="ECO:0000313" key="1">
    <source>
        <dbReference type="EMBL" id="QFS43179.1"/>
    </source>
</evidence>